<dbReference type="NCBIfam" id="NF001923">
    <property type="entry name" value="PRK00701.1"/>
    <property type="match status" value="1"/>
</dbReference>
<keyword evidence="4 6" id="KW-1133">Transmembrane helix</keyword>
<feature type="transmembrane region" description="Helical" evidence="6">
    <location>
        <begin position="413"/>
        <end position="432"/>
    </location>
</feature>
<dbReference type="Proteomes" id="UP000036923">
    <property type="component" value="Unassembled WGS sequence"/>
</dbReference>
<dbReference type="GO" id="GO:0005886">
    <property type="term" value="C:plasma membrane"/>
    <property type="evidence" value="ECO:0007669"/>
    <property type="project" value="UniProtKB-SubCell"/>
</dbReference>
<comment type="function">
    <text evidence="6">H(+)-stimulated, divalent metal cation uptake system.</text>
</comment>
<dbReference type="PANTHER" id="PTHR11706">
    <property type="entry name" value="SOLUTE CARRIER PROTEIN FAMILY 11 MEMBER"/>
    <property type="match status" value="1"/>
</dbReference>
<evidence type="ECO:0000256" key="1">
    <source>
        <dbReference type="ARBA" id="ARBA00004141"/>
    </source>
</evidence>
<dbReference type="AlphaFoldDB" id="A0A0L6JLG1"/>
<dbReference type="GO" id="GO:0015086">
    <property type="term" value="F:cadmium ion transmembrane transporter activity"/>
    <property type="evidence" value="ECO:0007669"/>
    <property type="project" value="TreeGrafter"/>
</dbReference>
<dbReference type="GO" id="GO:0046872">
    <property type="term" value="F:metal ion binding"/>
    <property type="evidence" value="ECO:0007669"/>
    <property type="project" value="UniProtKB-UniRule"/>
</dbReference>
<keyword evidence="6" id="KW-0769">Symport</keyword>
<comment type="similarity">
    <text evidence="6">Belongs to the NRAMP family.</text>
</comment>
<feature type="transmembrane region" description="Helical" evidence="6">
    <location>
        <begin position="305"/>
        <end position="327"/>
    </location>
</feature>
<evidence type="ECO:0000256" key="3">
    <source>
        <dbReference type="ARBA" id="ARBA00022692"/>
    </source>
</evidence>
<dbReference type="Pfam" id="PF01566">
    <property type="entry name" value="Nramp"/>
    <property type="match status" value="1"/>
</dbReference>
<gene>
    <name evidence="6" type="primary">mntH</name>
    <name evidence="7" type="ORF">Bccel_1874</name>
</gene>
<feature type="transmembrane region" description="Helical" evidence="6">
    <location>
        <begin position="215"/>
        <end position="234"/>
    </location>
</feature>
<keyword evidence="8" id="KW-1185">Reference proteome</keyword>
<feature type="transmembrane region" description="Helical" evidence="6">
    <location>
        <begin position="371"/>
        <end position="392"/>
    </location>
</feature>
<evidence type="ECO:0000313" key="7">
    <source>
        <dbReference type="EMBL" id="KNY26609.1"/>
    </source>
</evidence>
<comment type="caution">
    <text evidence="7">The sequence shown here is derived from an EMBL/GenBank/DDBJ whole genome shotgun (WGS) entry which is preliminary data.</text>
</comment>
<organism evidence="7 8">
    <name type="scientific">Pseudobacteroides cellulosolvens ATCC 35603 = DSM 2933</name>
    <dbReference type="NCBI Taxonomy" id="398512"/>
    <lineage>
        <taxon>Bacteria</taxon>
        <taxon>Bacillati</taxon>
        <taxon>Bacillota</taxon>
        <taxon>Clostridia</taxon>
        <taxon>Eubacteriales</taxon>
        <taxon>Oscillospiraceae</taxon>
        <taxon>Pseudobacteroides</taxon>
    </lineage>
</organism>
<dbReference type="GO" id="GO:0034755">
    <property type="term" value="P:iron ion transmembrane transport"/>
    <property type="evidence" value="ECO:0007669"/>
    <property type="project" value="TreeGrafter"/>
</dbReference>
<feature type="transmembrane region" description="Helical" evidence="6">
    <location>
        <begin position="171"/>
        <end position="195"/>
    </location>
</feature>
<keyword evidence="6" id="KW-0406">Ion transport</keyword>
<dbReference type="HAMAP" id="MF_00221">
    <property type="entry name" value="NRAMP"/>
    <property type="match status" value="1"/>
</dbReference>
<keyword evidence="3 6" id="KW-0812">Transmembrane</keyword>
<evidence type="ECO:0000256" key="4">
    <source>
        <dbReference type="ARBA" id="ARBA00022989"/>
    </source>
</evidence>
<dbReference type="PANTHER" id="PTHR11706:SF33">
    <property type="entry name" value="NATURAL RESISTANCE-ASSOCIATED MACROPHAGE PROTEIN 2"/>
    <property type="match status" value="1"/>
</dbReference>
<feature type="transmembrane region" description="Helical" evidence="6">
    <location>
        <begin position="72"/>
        <end position="94"/>
    </location>
</feature>
<dbReference type="PRINTS" id="PR00447">
    <property type="entry name" value="NATRESASSCMP"/>
</dbReference>
<keyword evidence="2 6" id="KW-0813">Transport</keyword>
<name>A0A0L6JLG1_9FIRM</name>
<accession>A0A0L6JLG1</accession>
<dbReference type="STRING" id="398512.Bccel_1874"/>
<dbReference type="eggNOG" id="COG1914">
    <property type="taxonomic scope" value="Bacteria"/>
</dbReference>
<dbReference type="GO" id="GO:0015293">
    <property type="term" value="F:symporter activity"/>
    <property type="evidence" value="ECO:0007669"/>
    <property type="project" value="UniProtKB-UniRule"/>
</dbReference>
<sequence>MYEESFAEAVDAKHEQLIKKSVPLAGFSTNALNLRSMLKFLGPAFVISVAYIDPGNFATNISGGSKFNYNLLWVILWSNIMAIFLQSLSAKLGIATGYNLPQMCGRVFSRKTNWCLWVMAELAAMATNLAEFIGSTLGFYLLFGIPMVYAGLITVILTFFIVYIGKYGQRFVEVIISLLVAVICISYTIEIFLAKPEWNLAGLHVLMPSLPNGEAVLIAVGMLGATVMPHVIYLHSQLVQHRNKDLTAEDRKRHFKMERFDIAIAMNIAFIVNASMVMVSAAVFFRNGVVVNSIEEAHKSLYPLLGAASSGAFGLALIASGLSSSAVGTMAGQTIMQGFVGIKISDNVTRFVTMLPGMIIIFIGLNPIKALVLSQVVLSFILPFAIIPMLIITKRKDIMGDLVNKPITNFAGCIITSIIVTANLVLLASTFLGW</sequence>
<feature type="transmembrane region" description="Helical" evidence="6">
    <location>
        <begin position="139"/>
        <end position="164"/>
    </location>
</feature>
<dbReference type="NCBIfam" id="NF037982">
    <property type="entry name" value="Nramp_1"/>
    <property type="match status" value="1"/>
</dbReference>
<dbReference type="RefSeq" id="WP_036938051.1">
    <property type="nucleotide sequence ID" value="NZ_JQKC01000006.1"/>
</dbReference>
<evidence type="ECO:0000256" key="5">
    <source>
        <dbReference type="ARBA" id="ARBA00023136"/>
    </source>
</evidence>
<keyword evidence="5 6" id="KW-0472">Membrane</keyword>
<evidence type="ECO:0000256" key="2">
    <source>
        <dbReference type="ARBA" id="ARBA00022448"/>
    </source>
</evidence>
<dbReference type="PATRIC" id="fig|398512.5.peg.1951"/>
<protein>
    <recommendedName>
        <fullName evidence="6">Divalent metal cation transporter MntH</fullName>
    </recommendedName>
</protein>
<dbReference type="GO" id="GO:0005384">
    <property type="term" value="F:manganese ion transmembrane transporter activity"/>
    <property type="evidence" value="ECO:0007669"/>
    <property type="project" value="TreeGrafter"/>
</dbReference>
<evidence type="ECO:0000256" key="6">
    <source>
        <dbReference type="HAMAP-Rule" id="MF_00221"/>
    </source>
</evidence>
<dbReference type="EMBL" id="LGTC01000001">
    <property type="protein sequence ID" value="KNY26609.1"/>
    <property type="molecule type" value="Genomic_DNA"/>
</dbReference>
<proteinExistence type="inferred from homology"/>
<reference evidence="8" key="1">
    <citation type="submission" date="2015-07" db="EMBL/GenBank/DDBJ databases">
        <title>Near-Complete Genome Sequence of the Cellulolytic Bacterium Bacteroides (Pseudobacteroides) cellulosolvens ATCC 35603.</title>
        <authorList>
            <person name="Dassa B."/>
            <person name="Utturkar S.M."/>
            <person name="Klingeman D.M."/>
            <person name="Hurt R.A."/>
            <person name="Keller M."/>
            <person name="Xu J."/>
            <person name="Reddy Y.H.K."/>
            <person name="Borovok I."/>
            <person name="Grinberg I.R."/>
            <person name="Lamed R."/>
            <person name="Zhivin O."/>
            <person name="Bayer E.A."/>
            <person name="Brown S.D."/>
        </authorList>
    </citation>
    <scope>NUCLEOTIDE SEQUENCE [LARGE SCALE GENOMIC DNA]</scope>
    <source>
        <strain evidence="8">DSM 2933</strain>
    </source>
</reference>
<dbReference type="InterPro" id="IPR001046">
    <property type="entry name" value="NRAMP_fam"/>
</dbReference>
<keyword evidence="6" id="KW-1003">Cell membrane</keyword>
<dbReference type="NCBIfam" id="TIGR01197">
    <property type="entry name" value="nramp"/>
    <property type="match status" value="1"/>
</dbReference>
<comment type="subcellular location">
    <subcellularLocation>
        <location evidence="6">Cell membrane</location>
        <topology evidence="6">Multi-pass membrane protein</topology>
    </subcellularLocation>
    <subcellularLocation>
        <location evidence="1">Membrane</location>
        <topology evidence="1">Multi-pass membrane protein</topology>
    </subcellularLocation>
</comment>
<dbReference type="OrthoDB" id="9787548at2"/>
<feature type="transmembrane region" description="Helical" evidence="6">
    <location>
        <begin position="262"/>
        <end position="285"/>
    </location>
</feature>
<feature type="transmembrane region" description="Helical" evidence="6">
    <location>
        <begin position="348"/>
        <end position="365"/>
    </location>
</feature>
<feature type="transmembrane region" description="Helical" evidence="6">
    <location>
        <begin position="114"/>
        <end position="133"/>
    </location>
</feature>
<evidence type="ECO:0000313" key="8">
    <source>
        <dbReference type="Proteomes" id="UP000036923"/>
    </source>
</evidence>